<evidence type="ECO:0000313" key="14">
    <source>
        <dbReference type="Proteomes" id="UP000838412"/>
    </source>
</evidence>
<comment type="subcellular location">
    <subcellularLocation>
        <location evidence="1">Cytoplasm</location>
    </subcellularLocation>
</comment>
<comment type="similarity">
    <text evidence="2 7">Belongs to the protein-tyrosine phosphatase family. Non-receptor class dual specificity subfamily.</text>
</comment>
<dbReference type="GO" id="GO:0004722">
    <property type="term" value="F:protein serine/threonine phosphatase activity"/>
    <property type="evidence" value="ECO:0007669"/>
    <property type="project" value="UniProtKB-EC"/>
</dbReference>
<dbReference type="GO" id="GO:0005829">
    <property type="term" value="C:cytosol"/>
    <property type="evidence" value="ECO:0007669"/>
    <property type="project" value="TreeGrafter"/>
</dbReference>
<comment type="catalytic activity">
    <reaction evidence="6 7">
        <text>O-phospho-L-tyrosyl-[protein] + H2O = L-tyrosyl-[protein] + phosphate</text>
        <dbReference type="Rhea" id="RHEA:10684"/>
        <dbReference type="Rhea" id="RHEA-COMP:10136"/>
        <dbReference type="Rhea" id="RHEA-COMP:20101"/>
        <dbReference type="ChEBI" id="CHEBI:15377"/>
        <dbReference type="ChEBI" id="CHEBI:43474"/>
        <dbReference type="ChEBI" id="CHEBI:46858"/>
        <dbReference type="ChEBI" id="CHEBI:61978"/>
        <dbReference type="EC" id="3.1.3.48"/>
    </reaction>
</comment>
<evidence type="ECO:0000256" key="5">
    <source>
        <dbReference type="ARBA" id="ARBA00022912"/>
    </source>
</evidence>
<dbReference type="SUPFAM" id="SSF52821">
    <property type="entry name" value="Rhodanese/Cell cycle control phosphatase"/>
    <property type="match status" value="1"/>
</dbReference>
<dbReference type="InterPro" id="IPR008343">
    <property type="entry name" value="MKP"/>
</dbReference>
<name>A0A8K0ERH1_BRALA</name>
<organism evidence="13 14">
    <name type="scientific">Branchiostoma lanceolatum</name>
    <name type="common">Common lancelet</name>
    <name type="synonym">Amphioxus lanceolatum</name>
    <dbReference type="NCBI Taxonomy" id="7740"/>
    <lineage>
        <taxon>Eukaryota</taxon>
        <taxon>Metazoa</taxon>
        <taxon>Chordata</taxon>
        <taxon>Cephalochordata</taxon>
        <taxon>Leptocardii</taxon>
        <taxon>Amphioxiformes</taxon>
        <taxon>Branchiostomatidae</taxon>
        <taxon>Branchiostoma</taxon>
    </lineage>
</organism>
<accession>A0A8K0ERH1</accession>
<dbReference type="SMART" id="SM00450">
    <property type="entry name" value="RHOD"/>
    <property type="match status" value="1"/>
</dbReference>
<dbReference type="InterPro" id="IPR001763">
    <property type="entry name" value="Rhodanese-like_dom"/>
</dbReference>
<dbReference type="GO" id="GO:0043409">
    <property type="term" value="P:negative regulation of MAPK cascade"/>
    <property type="evidence" value="ECO:0007669"/>
    <property type="project" value="TreeGrafter"/>
</dbReference>
<protein>
    <recommendedName>
        <fullName evidence="7">Dual specificity protein phosphatase</fullName>
        <ecNumber evidence="7">3.1.3.16</ecNumber>
        <ecNumber evidence="7">3.1.3.48</ecNumber>
    </recommendedName>
</protein>
<dbReference type="PANTHER" id="PTHR10159:SF519">
    <property type="entry name" value="DUAL SPECIFICITY PROTEIN PHOSPHATASE MPK3"/>
    <property type="match status" value="1"/>
</dbReference>
<keyword evidence="3" id="KW-0963">Cytoplasm</keyword>
<keyword evidence="14" id="KW-1185">Reference proteome</keyword>
<dbReference type="Pfam" id="PF00782">
    <property type="entry name" value="DSPc"/>
    <property type="match status" value="1"/>
</dbReference>
<dbReference type="EC" id="3.1.3.16" evidence="7"/>
<dbReference type="Gene3D" id="3.40.250.10">
    <property type="entry name" value="Rhodanese-like domain"/>
    <property type="match status" value="1"/>
</dbReference>
<dbReference type="GO" id="GO:0033550">
    <property type="term" value="F:MAP kinase tyrosine phosphatase activity"/>
    <property type="evidence" value="ECO:0007669"/>
    <property type="project" value="TreeGrafter"/>
</dbReference>
<dbReference type="Proteomes" id="UP000838412">
    <property type="component" value="Chromosome 5"/>
</dbReference>
<dbReference type="PANTHER" id="PTHR10159">
    <property type="entry name" value="DUAL SPECIFICITY PROTEIN PHOSPHATASE"/>
    <property type="match status" value="1"/>
</dbReference>
<evidence type="ECO:0000256" key="3">
    <source>
        <dbReference type="ARBA" id="ARBA00022490"/>
    </source>
</evidence>
<keyword evidence="5 7" id="KW-0904">Protein phosphatase</keyword>
<feature type="domain" description="Tyrosine-protein phosphatase" evidence="10">
    <location>
        <begin position="192"/>
        <end position="335"/>
    </location>
</feature>
<dbReference type="FunFam" id="3.40.250.10:FF:000054">
    <property type="entry name" value="Dual specificity phosphatase 9"/>
    <property type="match status" value="1"/>
</dbReference>
<dbReference type="Pfam" id="PF00581">
    <property type="entry name" value="Rhodanese"/>
    <property type="match status" value="1"/>
</dbReference>
<evidence type="ECO:0000313" key="13">
    <source>
        <dbReference type="EMBL" id="CAH1265951.1"/>
    </source>
</evidence>
<feature type="region of interest" description="Disordered" evidence="9">
    <location>
        <begin position="164"/>
        <end position="186"/>
    </location>
</feature>
<comment type="catalytic activity">
    <reaction evidence="7">
        <text>O-phospho-L-threonyl-[protein] + H2O = L-threonyl-[protein] + phosphate</text>
        <dbReference type="Rhea" id="RHEA:47004"/>
        <dbReference type="Rhea" id="RHEA-COMP:11060"/>
        <dbReference type="Rhea" id="RHEA-COMP:11605"/>
        <dbReference type="ChEBI" id="CHEBI:15377"/>
        <dbReference type="ChEBI" id="CHEBI:30013"/>
        <dbReference type="ChEBI" id="CHEBI:43474"/>
        <dbReference type="ChEBI" id="CHEBI:61977"/>
        <dbReference type="EC" id="3.1.3.16"/>
    </reaction>
</comment>
<evidence type="ECO:0000256" key="8">
    <source>
        <dbReference type="PIRSR" id="PIRSR000939-1"/>
    </source>
</evidence>
<evidence type="ECO:0000259" key="11">
    <source>
        <dbReference type="PROSITE" id="PS50056"/>
    </source>
</evidence>
<evidence type="ECO:0000256" key="6">
    <source>
        <dbReference type="ARBA" id="ARBA00051722"/>
    </source>
</evidence>
<dbReference type="InterPro" id="IPR036873">
    <property type="entry name" value="Rhodanese-like_dom_sf"/>
</dbReference>
<evidence type="ECO:0000256" key="7">
    <source>
        <dbReference type="PIRNR" id="PIRNR000939"/>
    </source>
</evidence>
<gene>
    <name evidence="13" type="primary">DUSP7</name>
    <name evidence="13" type="ORF">BLAG_LOCUS19732</name>
</gene>
<dbReference type="CDD" id="cd01446">
    <property type="entry name" value="DSP_MapKP"/>
    <property type="match status" value="1"/>
</dbReference>
<dbReference type="PROSITE" id="PS50056">
    <property type="entry name" value="TYR_PHOSPHATASE_2"/>
    <property type="match status" value="1"/>
</dbReference>
<dbReference type="Gene3D" id="3.90.190.10">
    <property type="entry name" value="Protein tyrosine phosphatase superfamily"/>
    <property type="match status" value="1"/>
</dbReference>
<feature type="active site" description="Phosphocysteine intermediate" evidence="8">
    <location>
        <position position="279"/>
    </location>
</feature>
<feature type="domain" description="Tyrosine specific protein phosphatases" evidence="11">
    <location>
        <begin position="256"/>
        <end position="316"/>
    </location>
</feature>
<dbReference type="InterPro" id="IPR020422">
    <property type="entry name" value="TYR_PHOSPHATASE_DUAL_dom"/>
</dbReference>
<dbReference type="CDD" id="cd14566">
    <property type="entry name" value="DSP_MKP_classII"/>
    <property type="match status" value="1"/>
</dbReference>
<evidence type="ECO:0000259" key="10">
    <source>
        <dbReference type="PROSITE" id="PS50054"/>
    </source>
</evidence>
<sequence>MTEPNTKSVDWLYDHLTQDMDVLQLDCRACEDYTASHIEGAINVVIPSLMLKRLKKGNCSINTLILSDVGKERFNRRCQEDFIILYDEASTDSGCTSQTINLLMKKLQEDGCRAYYLQGGFNQFHADYPELCESTLESSADSSRGDLPPIFGLGGLRISSDLCSSSDSSSSSEGSDICSDSSDSDSPPLDAYPVQILPYLYLGTAKDAANLDSLRKYGITHILNVTPNLPNKFEGSETFTYKQIPISDHWSQNLSQFFPDAISFIEEARQKKTAVLVHCLAGVSRSVTVTVAYLMQKLNLSLNDAYDYVKQRKSNISPNFNFMGQLLDFERMLEHSHHCTNCQCDNVPKMQFTATPTITPLHS</sequence>
<evidence type="ECO:0000256" key="1">
    <source>
        <dbReference type="ARBA" id="ARBA00004496"/>
    </source>
</evidence>
<proteinExistence type="inferred from homology"/>
<dbReference type="EMBL" id="OV696690">
    <property type="protein sequence ID" value="CAH1265951.1"/>
    <property type="molecule type" value="Genomic_DNA"/>
</dbReference>
<dbReference type="SMART" id="SM00195">
    <property type="entry name" value="DSPc"/>
    <property type="match status" value="1"/>
</dbReference>
<evidence type="ECO:0000259" key="12">
    <source>
        <dbReference type="PROSITE" id="PS50206"/>
    </source>
</evidence>
<evidence type="ECO:0000256" key="4">
    <source>
        <dbReference type="ARBA" id="ARBA00022801"/>
    </source>
</evidence>
<dbReference type="SUPFAM" id="SSF52799">
    <property type="entry name" value="(Phosphotyrosine protein) phosphatases II"/>
    <property type="match status" value="1"/>
</dbReference>
<dbReference type="InterPro" id="IPR029021">
    <property type="entry name" value="Prot-tyrosine_phosphatase-like"/>
</dbReference>
<reference evidence="13" key="1">
    <citation type="submission" date="2022-01" db="EMBL/GenBank/DDBJ databases">
        <authorList>
            <person name="Braso-Vives M."/>
        </authorList>
    </citation>
    <scope>NUCLEOTIDE SEQUENCE</scope>
</reference>
<dbReference type="EC" id="3.1.3.48" evidence="7"/>
<dbReference type="InterPro" id="IPR000340">
    <property type="entry name" value="Dual-sp_phosphatase_cat-dom"/>
</dbReference>
<dbReference type="FunFam" id="3.90.190.10:FF:000011">
    <property type="entry name" value="Dual specificity phosphatase 6"/>
    <property type="match status" value="1"/>
</dbReference>
<dbReference type="PRINTS" id="PR01764">
    <property type="entry name" value="MAPKPHPHTASE"/>
</dbReference>
<evidence type="ECO:0000256" key="2">
    <source>
        <dbReference type="ARBA" id="ARBA00008601"/>
    </source>
</evidence>
<dbReference type="PRINTS" id="PR01908">
    <property type="entry name" value="ADSPHPHTASE"/>
</dbReference>
<dbReference type="AlphaFoldDB" id="A0A8K0ERH1"/>
<keyword evidence="4 7" id="KW-0378">Hydrolase</keyword>
<dbReference type="PROSITE" id="PS50054">
    <property type="entry name" value="TYR_PHOSPHATASE_DUAL"/>
    <property type="match status" value="1"/>
</dbReference>
<dbReference type="PROSITE" id="PS50206">
    <property type="entry name" value="RHODANESE_3"/>
    <property type="match status" value="1"/>
</dbReference>
<dbReference type="OrthoDB" id="165342at2759"/>
<dbReference type="GO" id="GO:0008330">
    <property type="term" value="F:protein tyrosine/threonine phosphatase activity"/>
    <property type="evidence" value="ECO:0007669"/>
    <property type="project" value="TreeGrafter"/>
</dbReference>
<feature type="domain" description="Rhodanese" evidence="12">
    <location>
        <begin position="25"/>
        <end position="133"/>
    </location>
</feature>
<dbReference type="PIRSF" id="PIRSF000939">
    <property type="entry name" value="MAPK_Ptase"/>
    <property type="match status" value="1"/>
</dbReference>
<dbReference type="GO" id="GO:0017017">
    <property type="term" value="F:MAP kinase tyrosine/serine/threonine phosphatase activity"/>
    <property type="evidence" value="ECO:0007669"/>
    <property type="project" value="InterPro"/>
</dbReference>
<dbReference type="InterPro" id="IPR000387">
    <property type="entry name" value="Tyr_Pase_dom"/>
</dbReference>
<evidence type="ECO:0000256" key="9">
    <source>
        <dbReference type="SAM" id="MobiDB-lite"/>
    </source>
</evidence>